<proteinExistence type="predicted"/>
<evidence type="ECO:0000313" key="2">
    <source>
        <dbReference type="EMBL" id="OGC86297.1"/>
    </source>
</evidence>
<protein>
    <recommendedName>
        <fullName evidence="4">Type 4 fimbrial biogenesis protein PilX N-terminal domain-containing protein</fullName>
    </recommendedName>
</protein>
<sequence length="185" mass="19584">MAIKNKNKELRGFTIFFAMLVGGLALAIGLAIYDLTLRELDLSQTATQSHYAIYAADTGVECALYWENRCALGNCPVGTAFASSTQSAFPVSGVSCNGQDVAAVGTPPATYAAPPIGWSGWVVETGASSATTTFTLSFAPSQTYCTKVQVIKQGSPVQTTIISRGYNTCLSGGQLRLERVLYVTF</sequence>
<comment type="caution">
    <text evidence="2">The sequence shown here is derived from an EMBL/GenBank/DDBJ whole genome shotgun (WGS) entry which is preliminary data.</text>
</comment>
<gene>
    <name evidence="2" type="ORF">A2949_00250</name>
</gene>
<keyword evidence="1" id="KW-0472">Membrane</keyword>
<name>A0A1F4XX36_9BACT</name>
<dbReference type="STRING" id="1797245.A2949_00250"/>
<reference evidence="2 3" key="1">
    <citation type="journal article" date="2016" name="Nat. Commun.">
        <title>Thousands of microbial genomes shed light on interconnected biogeochemical processes in an aquifer system.</title>
        <authorList>
            <person name="Anantharaman K."/>
            <person name="Brown C.T."/>
            <person name="Hug L.A."/>
            <person name="Sharon I."/>
            <person name="Castelle C.J."/>
            <person name="Probst A.J."/>
            <person name="Thomas B.C."/>
            <person name="Singh A."/>
            <person name="Wilkins M.J."/>
            <person name="Karaoz U."/>
            <person name="Brodie E.L."/>
            <person name="Williams K.H."/>
            <person name="Hubbard S.S."/>
            <person name="Banfield J.F."/>
        </authorList>
    </citation>
    <scope>NUCLEOTIDE SEQUENCE [LARGE SCALE GENOMIC DNA]</scope>
</reference>
<accession>A0A1F4XX36</accession>
<dbReference type="Proteomes" id="UP000178585">
    <property type="component" value="Unassembled WGS sequence"/>
</dbReference>
<dbReference type="EMBL" id="MEWZ01000026">
    <property type="protein sequence ID" value="OGC86297.1"/>
    <property type="molecule type" value="Genomic_DNA"/>
</dbReference>
<evidence type="ECO:0000313" key="3">
    <source>
        <dbReference type="Proteomes" id="UP000178585"/>
    </source>
</evidence>
<evidence type="ECO:0000256" key="1">
    <source>
        <dbReference type="SAM" id="Phobius"/>
    </source>
</evidence>
<evidence type="ECO:0008006" key="4">
    <source>
        <dbReference type="Google" id="ProtNLM"/>
    </source>
</evidence>
<keyword evidence="1" id="KW-0812">Transmembrane</keyword>
<dbReference type="AlphaFoldDB" id="A0A1F4XX36"/>
<feature type="transmembrane region" description="Helical" evidence="1">
    <location>
        <begin position="12"/>
        <end position="33"/>
    </location>
</feature>
<organism evidence="2 3">
    <name type="scientific">Candidatus Adlerbacteria bacterium RIFCSPLOWO2_01_FULL_54_21b</name>
    <dbReference type="NCBI Taxonomy" id="1797245"/>
    <lineage>
        <taxon>Bacteria</taxon>
        <taxon>Candidatus Adleribacteriota</taxon>
    </lineage>
</organism>
<keyword evidence="1" id="KW-1133">Transmembrane helix</keyword>